<dbReference type="EMBL" id="BMNB01000018">
    <property type="protein sequence ID" value="GGM49879.1"/>
    <property type="molecule type" value="Genomic_DNA"/>
</dbReference>
<gene>
    <name evidence="1" type="ORF">GCM10011608_38460</name>
</gene>
<evidence type="ECO:0000313" key="1">
    <source>
        <dbReference type="EMBL" id="GGM49879.1"/>
    </source>
</evidence>
<organism evidence="1 2">
    <name type="scientific">Micromonospora sonchi</name>
    <dbReference type="NCBI Taxonomy" id="1763543"/>
    <lineage>
        <taxon>Bacteria</taxon>
        <taxon>Bacillati</taxon>
        <taxon>Actinomycetota</taxon>
        <taxon>Actinomycetes</taxon>
        <taxon>Micromonosporales</taxon>
        <taxon>Micromonosporaceae</taxon>
        <taxon>Micromonospora</taxon>
    </lineage>
</organism>
<reference evidence="1" key="1">
    <citation type="journal article" date="2014" name="Int. J. Syst. Evol. Microbiol.">
        <title>Complete genome sequence of Corynebacterium casei LMG S-19264T (=DSM 44701T), isolated from a smear-ripened cheese.</title>
        <authorList>
            <consortium name="US DOE Joint Genome Institute (JGI-PGF)"/>
            <person name="Walter F."/>
            <person name="Albersmeier A."/>
            <person name="Kalinowski J."/>
            <person name="Ruckert C."/>
        </authorList>
    </citation>
    <scope>NUCLEOTIDE SEQUENCE</scope>
    <source>
        <strain evidence="1">CGMCC 4.7312</strain>
    </source>
</reference>
<comment type="caution">
    <text evidence="1">The sequence shown here is derived from an EMBL/GenBank/DDBJ whole genome shotgun (WGS) entry which is preliminary data.</text>
</comment>
<accession>A0A917U1I1</accession>
<proteinExistence type="predicted"/>
<keyword evidence="2" id="KW-1185">Reference proteome</keyword>
<reference evidence="1" key="2">
    <citation type="submission" date="2020-09" db="EMBL/GenBank/DDBJ databases">
        <authorList>
            <person name="Sun Q."/>
            <person name="Zhou Y."/>
        </authorList>
    </citation>
    <scope>NUCLEOTIDE SEQUENCE</scope>
    <source>
        <strain evidence="1">CGMCC 4.7312</strain>
    </source>
</reference>
<sequence>MGAVSTTSKPVHPDWCVPDRCGHLVPPVMAHMRRRHRGVLLKVGEVRPSGTVLSYLIGSDGQAPSVTVHVACRAGVAWAELSLPQAGQLVEQLRSLLGQVGCEGGREHGEG</sequence>
<dbReference type="Proteomes" id="UP000608890">
    <property type="component" value="Unassembled WGS sequence"/>
</dbReference>
<evidence type="ECO:0000313" key="2">
    <source>
        <dbReference type="Proteomes" id="UP000608890"/>
    </source>
</evidence>
<dbReference type="AlphaFoldDB" id="A0A917U1I1"/>
<protein>
    <submittedName>
        <fullName evidence="1">Uncharacterized protein</fullName>
    </submittedName>
</protein>
<name>A0A917U1I1_9ACTN</name>